<feature type="transmembrane region" description="Helical" evidence="5">
    <location>
        <begin position="33"/>
        <end position="50"/>
    </location>
</feature>
<dbReference type="PANTHER" id="PTHR47955">
    <property type="entry name" value="CYTOCHROME P450 FAMILY 71 PROTEIN"/>
    <property type="match status" value="1"/>
</dbReference>
<dbReference type="GO" id="GO:0020037">
    <property type="term" value="F:heme binding"/>
    <property type="evidence" value="ECO:0007669"/>
    <property type="project" value="InterPro"/>
</dbReference>
<dbReference type="Pfam" id="PF00067">
    <property type="entry name" value="p450"/>
    <property type="match status" value="1"/>
</dbReference>
<reference evidence="7" key="1">
    <citation type="journal article" date="2014" name="Science">
        <title>Ancient hybridizations among the ancestral genomes of bread wheat.</title>
        <authorList>
            <consortium name="International Wheat Genome Sequencing Consortium,"/>
            <person name="Marcussen T."/>
            <person name="Sandve S.R."/>
            <person name="Heier L."/>
            <person name="Spannagl M."/>
            <person name="Pfeifer M."/>
            <person name="Jakobsen K.S."/>
            <person name="Wulff B.B."/>
            <person name="Steuernagel B."/>
            <person name="Mayer K.F."/>
            <person name="Olsen O.A."/>
        </authorList>
    </citation>
    <scope>NUCLEOTIDE SEQUENCE [LARGE SCALE GENOMIC DNA]</scope>
    <source>
        <strain evidence="7">cv. AL8/78</strain>
    </source>
</reference>
<evidence type="ECO:0000256" key="2">
    <source>
        <dbReference type="ARBA" id="ARBA00022723"/>
    </source>
</evidence>
<evidence type="ECO:0000256" key="4">
    <source>
        <dbReference type="SAM" id="MobiDB-lite"/>
    </source>
</evidence>
<keyword evidence="7" id="KW-1185">Reference proteome</keyword>
<evidence type="ECO:0000256" key="3">
    <source>
        <dbReference type="ARBA" id="ARBA00023004"/>
    </source>
</evidence>
<proteinExistence type="inferred from homology"/>
<feature type="compositionally biased region" description="Low complexity" evidence="4">
    <location>
        <begin position="162"/>
        <end position="192"/>
    </location>
</feature>
<dbReference type="InterPro" id="IPR001128">
    <property type="entry name" value="Cyt_P450"/>
</dbReference>
<dbReference type="STRING" id="200361.A0A453LX19"/>
<reference evidence="7" key="2">
    <citation type="journal article" date="2017" name="Nat. Plants">
        <title>The Aegilops tauschii genome reveals multiple impacts of transposons.</title>
        <authorList>
            <person name="Zhao G."/>
            <person name="Zou C."/>
            <person name="Li K."/>
            <person name="Wang K."/>
            <person name="Li T."/>
            <person name="Gao L."/>
            <person name="Zhang X."/>
            <person name="Wang H."/>
            <person name="Yang Z."/>
            <person name="Liu X."/>
            <person name="Jiang W."/>
            <person name="Mao L."/>
            <person name="Kong X."/>
            <person name="Jiao Y."/>
            <person name="Jia J."/>
        </authorList>
    </citation>
    <scope>NUCLEOTIDE SEQUENCE [LARGE SCALE GENOMIC DNA]</scope>
    <source>
        <strain evidence="7">cv. AL8/78</strain>
    </source>
</reference>
<evidence type="ECO:0000313" key="6">
    <source>
        <dbReference type="EnsemblPlants" id="AET5Gv20936100.1"/>
    </source>
</evidence>
<dbReference type="SUPFAM" id="SSF48264">
    <property type="entry name" value="Cytochrome P450"/>
    <property type="match status" value="1"/>
</dbReference>
<dbReference type="Gramene" id="AET5Gv20936100.1">
    <property type="protein sequence ID" value="AET5Gv20936100.1"/>
    <property type="gene ID" value="AET5Gv20936100"/>
</dbReference>
<dbReference type="AlphaFoldDB" id="A0A453LX19"/>
<dbReference type="PANTHER" id="PTHR47955:SF11">
    <property type="entry name" value="4-HYDROXYPHENYLACETALDEHYDE OXIME MONOOXYGENASE"/>
    <property type="match status" value="1"/>
</dbReference>
<evidence type="ECO:0000313" key="7">
    <source>
        <dbReference type="Proteomes" id="UP000015105"/>
    </source>
</evidence>
<keyword evidence="5" id="KW-1133">Transmembrane helix</keyword>
<comment type="similarity">
    <text evidence="1">Belongs to the cytochrome P450 family.</text>
</comment>
<reference evidence="6" key="4">
    <citation type="submission" date="2019-03" db="UniProtKB">
        <authorList>
            <consortium name="EnsemblPlants"/>
        </authorList>
    </citation>
    <scope>IDENTIFICATION</scope>
</reference>
<feature type="region of interest" description="Disordered" evidence="4">
    <location>
        <begin position="142"/>
        <end position="224"/>
    </location>
</feature>
<reference evidence="6" key="5">
    <citation type="journal article" date="2021" name="G3 (Bethesda)">
        <title>Aegilops tauschii genome assembly Aet v5.0 features greater sequence contiguity and improved annotation.</title>
        <authorList>
            <person name="Wang L."/>
            <person name="Zhu T."/>
            <person name="Rodriguez J.C."/>
            <person name="Deal K.R."/>
            <person name="Dubcovsky J."/>
            <person name="McGuire P.E."/>
            <person name="Lux T."/>
            <person name="Spannagl M."/>
            <person name="Mayer K.F.X."/>
            <person name="Baldrich P."/>
            <person name="Meyers B.C."/>
            <person name="Huo N."/>
            <person name="Gu Y.Q."/>
            <person name="Zhou H."/>
            <person name="Devos K.M."/>
            <person name="Bennetzen J.L."/>
            <person name="Unver T."/>
            <person name="Budak H."/>
            <person name="Gulick P.J."/>
            <person name="Galiba G."/>
            <person name="Kalapos B."/>
            <person name="Nelson D.R."/>
            <person name="Li P."/>
            <person name="You F.M."/>
            <person name="Luo M.C."/>
            <person name="Dvorak J."/>
        </authorList>
    </citation>
    <scope>NUCLEOTIDE SEQUENCE [LARGE SCALE GENOMIC DNA]</scope>
    <source>
        <strain evidence="6">cv. AL8/78</strain>
    </source>
</reference>
<name>A0A453LX19_AEGTS</name>
<keyword evidence="5" id="KW-0812">Transmembrane</keyword>
<dbReference type="GO" id="GO:0004497">
    <property type="term" value="F:monooxygenase activity"/>
    <property type="evidence" value="ECO:0007669"/>
    <property type="project" value="InterPro"/>
</dbReference>
<accession>A0A453LX19</accession>
<keyword evidence="5" id="KW-0472">Membrane</keyword>
<dbReference type="Gene3D" id="1.10.630.10">
    <property type="entry name" value="Cytochrome P450"/>
    <property type="match status" value="1"/>
</dbReference>
<keyword evidence="3" id="KW-0408">Iron</keyword>
<dbReference type="GO" id="GO:0005506">
    <property type="term" value="F:iron ion binding"/>
    <property type="evidence" value="ECO:0007669"/>
    <property type="project" value="InterPro"/>
</dbReference>
<sequence length="224" mass="23940">NHGGYDMMILTARLYMKPLTYILIGHSRQDNEVVYLVLAIGSLLVVLLAWRRGRGAAADGKDKLRLPPGPWTLPVIGSMHHIVGALPHRAMRDLARRHGWPVMLLWLGEVPTLVVSSREAAREVMKTHDASFATRPLSSTMRVLTKGGRAGTSSSRPTAITGARCAASPSPSSSPRAASSPSAPSGRRRSPPCSGPSHPPGTAAPWSTCTRGCPRSWPTARCAS</sequence>
<reference evidence="6" key="3">
    <citation type="journal article" date="2017" name="Nature">
        <title>Genome sequence of the progenitor of the wheat D genome Aegilops tauschii.</title>
        <authorList>
            <person name="Luo M.C."/>
            <person name="Gu Y.Q."/>
            <person name="Puiu D."/>
            <person name="Wang H."/>
            <person name="Twardziok S.O."/>
            <person name="Deal K.R."/>
            <person name="Huo N."/>
            <person name="Zhu T."/>
            <person name="Wang L."/>
            <person name="Wang Y."/>
            <person name="McGuire P.E."/>
            <person name="Liu S."/>
            <person name="Long H."/>
            <person name="Ramasamy R.K."/>
            <person name="Rodriguez J.C."/>
            <person name="Van S.L."/>
            <person name="Yuan L."/>
            <person name="Wang Z."/>
            <person name="Xia Z."/>
            <person name="Xiao L."/>
            <person name="Anderson O.D."/>
            <person name="Ouyang S."/>
            <person name="Liang Y."/>
            <person name="Zimin A.V."/>
            <person name="Pertea G."/>
            <person name="Qi P."/>
            <person name="Bennetzen J.L."/>
            <person name="Dai X."/>
            <person name="Dawson M.W."/>
            <person name="Muller H.G."/>
            <person name="Kugler K."/>
            <person name="Rivarola-Duarte L."/>
            <person name="Spannagl M."/>
            <person name="Mayer K.F.X."/>
            <person name="Lu F.H."/>
            <person name="Bevan M.W."/>
            <person name="Leroy P."/>
            <person name="Li P."/>
            <person name="You F.M."/>
            <person name="Sun Q."/>
            <person name="Liu Z."/>
            <person name="Lyons E."/>
            <person name="Wicker T."/>
            <person name="Salzberg S.L."/>
            <person name="Devos K.M."/>
            <person name="Dvorak J."/>
        </authorList>
    </citation>
    <scope>NUCLEOTIDE SEQUENCE [LARGE SCALE GENOMIC DNA]</scope>
    <source>
        <strain evidence="6">cv. AL8/78</strain>
    </source>
</reference>
<dbReference type="EnsemblPlants" id="AET5Gv20936100.1">
    <property type="protein sequence ID" value="AET5Gv20936100.1"/>
    <property type="gene ID" value="AET5Gv20936100"/>
</dbReference>
<dbReference type="GO" id="GO:0016705">
    <property type="term" value="F:oxidoreductase activity, acting on paired donors, with incorporation or reduction of molecular oxygen"/>
    <property type="evidence" value="ECO:0007669"/>
    <property type="project" value="InterPro"/>
</dbReference>
<dbReference type="InterPro" id="IPR036396">
    <property type="entry name" value="Cyt_P450_sf"/>
</dbReference>
<protein>
    <submittedName>
        <fullName evidence="6">Uncharacterized protein</fullName>
    </submittedName>
</protein>
<evidence type="ECO:0000256" key="5">
    <source>
        <dbReference type="SAM" id="Phobius"/>
    </source>
</evidence>
<organism evidence="6 7">
    <name type="scientific">Aegilops tauschii subsp. strangulata</name>
    <name type="common">Goatgrass</name>
    <dbReference type="NCBI Taxonomy" id="200361"/>
    <lineage>
        <taxon>Eukaryota</taxon>
        <taxon>Viridiplantae</taxon>
        <taxon>Streptophyta</taxon>
        <taxon>Embryophyta</taxon>
        <taxon>Tracheophyta</taxon>
        <taxon>Spermatophyta</taxon>
        <taxon>Magnoliopsida</taxon>
        <taxon>Liliopsida</taxon>
        <taxon>Poales</taxon>
        <taxon>Poaceae</taxon>
        <taxon>BOP clade</taxon>
        <taxon>Pooideae</taxon>
        <taxon>Triticodae</taxon>
        <taxon>Triticeae</taxon>
        <taxon>Triticinae</taxon>
        <taxon>Aegilops</taxon>
    </lineage>
</organism>
<dbReference type="Proteomes" id="UP000015105">
    <property type="component" value="Chromosome 5D"/>
</dbReference>
<keyword evidence="2" id="KW-0479">Metal-binding</keyword>
<evidence type="ECO:0000256" key="1">
    <source>
        <dbReference type="ARBA" id="ARBA00010617"/>
    </source>
</evidence>